<keyword evidence="2" id="KW-1185">Reference proteome</keyword>
<dbReference type="InterPro" id="IPR009091">
    <property type="entry name" value="RCC1/BLIP-II"/>
</dbReference>
<dbReference type="Gene3D" id="2.60.40.2810">
    <property type="match status" value="4"/>
</dbReference>
<organism evidence="1 2">
    <name type="scientific">Shewanella corallii</name>
    <dbReference type="NCBI Taxonomy" id="560080"/>
    <lineage>
        <taxon>Bacteria</taxon>
        <taxon>Pseudomonadati</taxon>
        <taxon>Pseudomonadota</taxon>
        <taxon>Gammaproteobacteria</taxon>
        <taxon>Alteromonadales</taxon>
        <taxon>Shewanellaceae</taxon>
        <taxon>Shewanella</taxon>
    </lineage>
</organism>
<dbReference type="Gene3D" id="2.130.10.30">
    <property type="entry name" value="Regulator of chromosome condensation 1/beta-lactamase-inhibitor protein II"/>
    <property type="match status" value="3"/>
</dbReference>
<dbReference type="PANTHER" id="PTHR45982:SF1">
    <property type="entry name" value="REGULATOR OF CHROMOSOME CONDENSATION"/>
    <property type="match status" value="1"/>
</dbReference>
<sequence>MLTVLLSACSESESPSPEEPSGLSLLSVVETNPSPAPIINLVVSEFRVGEQRALDLSSEVSSGEAWQITDVLSVTGPVRVALLSATELEVIADGAGMADVTYRVESGGNIYQGYMAIVVSSPVNTSPSAADIQLISNGTAKLEIDLSRYISDRDGDELTVTDLLQSDERFVVDGHILTYHANGFVGIDSATYIVTDGKGGWAAGLIQMTVTDNTPPPATLSVSTLVQEMTTGQSVTLDISSAVTASDSWQISQVTPSNSAVSASIASDNEISLSALAAGVTEVVYTLVSSGVVATGTLVVAVSDLDNNLPYANDLNSSTDSLTNLTISLNGAYGDVDGDAVSVTELLQADSRFALSGELVTYSPGGFIGVDTATYLVSDGRGGMAAGLLVVNVTDASPAPDNTSPTAADYSFSTDSVTQVTLDLAALGLVADADSDPLSIAIFGGDSRVAVSGLTLEYTPGGYVGADEFVYQVSDGKGGSALGHISATVSDATPANQIPTAAATTLTLTLQQIQASSQRVIDLTGLVSDADGDSLSVTQVYGALGSVTISGTLELTYTASASIPADSFSYVVSDGKGGFALGTVNVSIDNQAPVAQPITLAIDPYAGGSLSIDLSLYTSDADGDSLTLSELGSATAPATISSTGLQLEYTPNGFTGTDSISYSVTDGLATASNVIQITSSSQAVLTANNITLGSYAMDAGLQAIDVSAFVSNSTGRNISLSRVYGAVLGTTALSASDLVLNYTPDDISYGSDSFFYEVTDGEGNLASAAVSLTISAPAEPAVTSLSLDYSGPVASGVSCTGCDHPTRTEYQFEVDSIPVTGSDAEYALVDDDKDYGVGVRVSVKNRYCNADGSGVNGGNACKTASAQVVIRPEYIDEVIANDYAMTALRTDGFARAWGLADYGGDSSGVQSDLVDVESVTTSNKAFAARKSNGSLVVWGNANYGGDASSVHAQLNSVIAVYATDWAFAAVKADGSVVTWGDSAKGGDSSGVQAQLTNVIRVFSTNTAFAALKQDGTVICWGESGSGGNCSGIAASLVNVAEIYNNDSAFAALKVDGTVVAWGNTTNGGDASAVQADLTNISKMFPNRNAFAALKTDGSVITWGALGSGGSSASVQADLTNVKTIASNYYSFAALKGDGSVVTWGSSGLGGDSSAVQAGLTNVEQVFANSFAYAALKSDKTLVTWGNGSGGGDSSAVQADLVGVKFVSGGEMAFAAALESGDVVTWGVSHMGGDSSAVQSQFNGVTHIWHTYFAYVARNQDGSLVTWGTDTHGGDSSALQDDFTHQTQLFLDLDL</sequence>
<protein>
    <submittedName>
        <fullName evidence="1">Ig-like domain-containing protein</fullName>
    </submittedName>
</protein>
<name>A0ABT0N618_9GAMM</name>
<dbReference type="Pfam" id="PF17963">
    <property type="entry name" value="Big_9"/>
    <property type="match status" value="6"/>
</dbReference>
<dbReference type="PANTHER" id="PTHR45982">
    <property type="entry name" value="REGULATOR OF CHROMOSOME CONDENSATION"/>
    <property type="match status" value="1"/>
</dbReference>
<dbReference type="SUPFAM" id="SSF50985">
    <property type="entry name" value="RCC1/BLIP-II"/>
    <property type="match status" value="2"/>
</dbReference>
<evidence type="ECO:0000313" key="1">
    <source>
        <dbReference type="EMBL" id="MCL2913886.1"/>
    </source>
</evidence>
<dbReference type="InterPro" id="IPR051553">
    <property type="entry name" value="Ran_GTPase-activating"/>
</dbReference>
<dbReference type="EMBL" id="JAKIKT010000002">
    <property type="protein sequence ID" value="MCL2913886.1"/>
    <property type="molecule type" value="Genomic_DNA"/>
</dbReference>
<dbReference type="Proteomes" id="UP001202831">
    <property type="component" value="Unassembled WGS sequence"/>
</dbReference>
<gene>
    <name evidence="1" type="ORF">L2725_08775</name>
</gene>
<proteinExistence type="predicted"/>
<reference evidence="1 2" key="1">
    <citation type="submission" date="2022-01" db="EMBL/GenBank/DDBJ databases">
        <title>Whole genome-based taxonomy of the Shewanellaceae.</title>
        <authorList>
            <person name="Martin-Rodriguez A.J."/>
        </authorList>
    </citation>
    <scope>NUCLEOTIDE SEQUENCE [LARGE SCALE GENOMIC DNA]</scope>
    <source>
        <strain evidence="1 2">DSM 21332</strain>
    </source>
</reference>
<evidence type="ECO:0000313" key="2">
    <source>
        <dbReference type="Proteomes" id="UP001202831"/>
    </source>
</evidence>
<comment type="caution">
    <text evidence="1">The sequence shown here is derived from an EMBL/GenBank/DDBJ whole genome shotgun (WGS) entry which is preliminary data.</text>
</comment>
<dbReference type="RefSeq" id="WP_249248589.1">
    <property type="nucleotide sequence ID" value="NZ_JAKIKT010000002.1"/>
</dbReference>
<accession>A0ABT0N618</accession>